<dbReference type="InParanoid" id="F0S0M7"/>
<dbReference type="STRING" id="868864.Dester_1194"/>
<dbReference type="GO" id="GO:0032196">
    <property type="term" value="P:transposition"/>
    <property type="evidence" value="ECO:0007669"/>
    <property type="project" value="UniProtKB-KW"/>
</dbReference>
<dbReference type="Pfam" id="PF07282">
    <property type="entry name" value="Cas12f1-like_TNB"/>
    <property type="match status" value="1"/>
</dbReference>
<dbReference type="GO" id="GO:0003677">
    <property type="term" value="F:DNA binding"/>
    <property type="evidence" value="ECO:0007669"/>
    <property type="project" value="UniProtKB-KW"/>
</dbReference>
<keyword evidence="2" id="KW-0815">Transposition</keyword>
<evidence type="ECO:0000313" key="8">
    <source>
        <dbReference type="Proteomes" id="UP000007102"/>
    </source>
</evidence>
<keyword evidence="8" id="KW-1185">Reference proteome</keyword>
<protein>
    <submittedName>
        <fullName evidence="7">Transposase IS605 OrfB</fullName>
    </submittedName>
</protein>
<evidence type="ECO:0000256" key="1">
    <source>
        <dbReference type="ARBA" id="ARBA00008761"/>
    </source>
</evidence>
<reference evidence="7 8" key="1">
    <citation type="journal article" date="2011" name="Stand. Genomic Sci.">
        <title>Complete genome sequence of the thermophilic sulfur-reducer Desulfurobacterium thermolithotrophum type strain (BSA(T)) from a deep-sea hydrothermal vent.</title>
        <authorList>
            <person name="Goker M."/>
            <person name="Daligault H."/>
            <person name="Mwirichia R."/>
            <person name="Lapidus A."/>
            <person name="Lucas S."/>
            <person name="Deshpande S."/>
            <person name="Pagani I."/>
            <person name="Tapia R."/>
            <person name="Cheng J.F."/>
            <person name="Goodwin L."/>
            <person name="Pitluck S."/>
            <person name="Liolios K."/>
            <person name="Ivanova N."/>
            <person name="Mavromatis K."/>
            <person name="Mikhailova N."/>
            <person name="Pati A."/>
            <person name="Chen A."/>
            <person name="Palaniappan K."/>
            <person name="Han C."/>
            <person name="Land M."/>
            <person name="Hauser L."/>
            <person name="Pan C."/>
            <person name="Brambilla E.M."/>
            <person name="Rohde M."/>
            <person name="Spring S."/>
            <person name="Sikorski J."/>
            <person name="Wirth R."/>
            <person name="Detter J.C."/>
            <person name="Woyke T."/>
            <person name="Bristow J."/>
            <person name="Eisen J.A."/>
            <person name="Markowitz V."/>
            <person name="Hugenholtz P."/>
            <person name="Kyrpides N.C."/>
            <person name="Klenk H.P."/>
        </authorList>
    </citation>
    <scope>NUCLEOTIDE SEQUENCE [LARGE SCALE GENOMIC DNA]</scope>
    <source>
        <strain evidence="8">DSM 11699 / BSA</strain>
    </source>
</reference>
<accession>F0S0M7</accession>
<keyword evidence="3" id="KW-0238">DNA-binding</keyword>
<sequence length="437" mass="51072">MKRIVKVKLYPTKDEKRKLKEIQLRCSYLYNRFNYILRQQYFSFGKVKVTDGILYKLAKGLPEYKALPSDIAQEVLKKLLEDWKSFLKLKKQKEKGELPPHIEKVNPSKYKKDRKRNLTLPMDIYIKTDRSYRLGNYSFEMTVPKDLSRKRLKIRAKYSVSYENIKGFGRAEIFYKAGEWWCYISVNLQNSETKPVGEKTAGIDFGIRNFLTLAVETDKGIEVFQFKSRELIKDYKRWNRKIAKYQSLLNRSGAYTSKRLQKLYVKRDRRLKQSINSMLNRVVEICISRGAKEVYVGNLTGIREDKNFGKLNILLHNFWVRAYVTKRLEEKLTEAGIGLKPIPEYNTSSRCFKCGSSVKRPHQHYVICPKCGKLNADLNGAVNILKRGKKLSSLKIISFYHFKWVRGRVSSWMPVVTGQADKPACSLLLETTKSLSF</sequence>
<reference evidence="8" key="2">
    <citation type="submission" date="2011-02" db="EMBL/GenBank/DDBJ databases">
        <title>The complete genome of Desulfurobacterium thermolithotrophum DSM 11699.</title>
        <authorList>
            <consortium name="US DOE Joint Genome Institute (JGI-PGF)"/>
            <person name="Lucas S."/>
            <person name="Copeland A."/>
            <person name="Lapidus A."/>
            <person name="Bruce D."/>
            <person name="Goodwin L."/>
            <person name="Pitluck S."/>
            <person name="Kyrpides N."/>
            <person name="Mavromatis K."/>
            <person name="Pagani I."/>
            <person name="Ivanova N."/>
            <person name="Mikhailova N."/>
            <person name="Daligault H."/>
            <person name="Detter J.C."/>
            <person name="Tapia R."/>
            <person name="Han C."/>
            <person name="Land M."/>
            <person name="Hauser L."/>
            <person name="Markowitz V."/>
            <person name="Cheng J.-F."/>
            <person name="Hugenholtz P."/>
            <person name="Woyke T."/>
            <person name="Wu D."/>
            <person name="Spring S."/>
            <person name="Brambilla E."/>
            <person name="Klenk H.-P."/>
            <person name="Eisen J.A."/>
        </authorList>
    </citation>
    <scope>NUCLEOTIDE SEQUENCE [LARGE SCALE GENOMIC DNA]</scope>
    <source>
        <strain evidence="8">DSM 11699 / BSA</strain>
    </source>
</reference>
<dbReference type="OrthoDB" id="1718745at2"/>
<evidence type="ECO:0000313" key="7">
    <source>
        <dbReference type="EMBL" id="ADY73830.1"/>
    </source>
</evidence>
<organism evidence="7 8">
    <name type="scientific">Desulfurobacterium thermolithotrophum (strain DSM 11699 / BSA)</name>
    <dbReference type="NCBI Taxonomy" id="868864"/>
    <lineage>
        <taxon>Bacteria</taxon>
        <taxon>Pseudomonadati</taxon>
        <taxon>Aquificota</taxon>
        <taxon>Aquificia</taxon>
        <taxon>Desulfurobacteriales</taxon>
        <taxon>Desulfurobacteriaceae</taxon>
        <taxon>Desulfurobacterium</taxon>
    </lineage>
</organism>
<feature type="domain" description="Probable transposase IS891/IS1136/IS1341" evidence="5">
    <location>
        <begin position="184"/>
        <end position="302"/>
    </location>
</feature>
<dbReference type="Proteomes" id="UP000007102">
    <property type="component" value="Chromosome"/>
</dbReference>
<gene>
    <name evidence="7" type="ordered locus">Dester_1194</name>
</gene>
<comment type="similarity">
    <text evidence="1">In the C-terminal section; belongs to the transposase 35 family.</text>
</comment>
<proteinExistence type="inferred from homology"/>
<dbReference type="EMBL" id="CP002543">
    <property type="protein sequence ID" value="ADY73830.1"/>
    <property type="molecule type" value="Genomic_DNA"/>
</dbReference>
<dbReference type="HOGENOM" id="CLU_040997_0_0_0"/>
<dbReference type="KEGG" id="dte:Dester_1194"/>
<dbReference type="AlphaFoldDB" id="F0S0M7"/>
<dbReference type="InterPro" id="IPR010095">
    <property type="entry name" value="Cas12f1-like_TNB"/>
</dbReference>
<dbReference type="eggNOG" id="COG0675">
    <property type="taxonomic scope" value="Bacteria"/>
</dbReference>
<dbReference type="NCBIfam" id="NF040570">
    <property type="entry name" value="guided_TnpB"/>
    <property type="match status" value="1"/>
</dbReference>
<feature type="domain" description="Cas12f1-like TNB" evidence="6">
    <location>
        <begin position="325"/>
        <end position="384"/>
    </location>
</feature>
<evidence type="ECO:0000256" key="3">
    <source>
        <dbReference type="ARBA" id="ARBA00023125"/>
    </source>
</evidence>
<evidence type="ECO:0000256" key="2">
    <source>
        <dbReference type="ARBA" id="ARBA00022578"/>
    </source>
</evidence>
<name>F0S0M7_DESTD</name>
<evidence type="ECO:0000259" key="5">
    <source>
        <dbReference type="Pfam" id="PF01385"/>
    </source>
</evidence>
<evidence type="ECO:0000259" key="6">
    <source>
        <dbReference type="Pfam" id="PF07282"/>
    </source>
</evidence>
<keyword evidence="4" id="KW-0233">DNA recombination</keyword>
<dbReference type="Pfam" id="PF01385">
    <property type="entry name" value="OrfB_IS605"/>
    <property type="match status" value="1"/>
</dbReference>
<dbReference type="InterPro" id="IPR001959">
    <property type="entry name" value="Transposase"/>
</dbReference>
<dbReference type="GO" id="GO:0006310">
    <property type="term" value="P:DNA recombination"/>
    <property type="evidence" value="ECO:0007669"/>
    <property type="project" value="UniProtKB-KW"/>
</dbReference>
<evidence type="ECO:0000256" key="4">
    <source>
        <dbReference type="ARBA" id="ARBA00023172"/>
    </source>
</evidence>
<dbReference type="RefSeq" id="WP_013638781.1">
    <property type="nucleotide sequence ID" value="NC_015185.1"/>
</dbReference>